<name>A0ABN1VJY8_9PSEU</name>
<dbReference type="EMBL" id="BAAALM010000015">
    <property type="protein sequence ID" value="GAA1214549.1"/>
    <property type="molecule type" value="Genomic_DNA"/>
</dbReference>
<gene>
    <name evidence="3" type="ORF">GCM10009675_40820</name>
</gene>
<evidence type="ECO:0000256" key="1">
    <source>
        <dbReference type="SAM" id="MobiDB-lite"/>
    </source>
</evidence>
<dbReference type="InterPro" id="IPR041657">
    <property type="entry name" value="HTH_17"/>
</dbReference>
<dbReference type="Pfam" id="PF12728">
    <property type="entry name" value="HTH_17"/>
    <property type="match status" value="1"/>
</dbReference>
<comment type="caution">
    <text evidence="3">The sequence shown here is derived from an EMBL/GenBank/DDBJ whole genome shotgun (WGS) entry which is preliminary data.</text>
</comment>
<evidence type="ECO:0000313" key="3">
    <source>
        <dbReference type="EMBL" id="GAA1214549.1"/>
    </source>
</evidence>
<proteinExistence type="predicted"/>
<protein>
    <recommendedName>
        <fullName evidence="2">Helix-turn-helix domain-containing protein</fullName>
    </recommendedName>
</protein>
<keyword evidence="4" id="KW-1185">Reference proteome</keyword>
<organism evidence="3 4">
    <name type="scientific">Prauserella alba</name>
    <dbReference type="NCBI Taxonomy" id="176898"/>
    <lineage>
        <taxon>Bacteria</taxon>
        <taxon>Bacillati</taxon>
        <taxon>Actinomycetota</taxon>
        <taxon>Actinomycetes</taxon>
        <taxon>Pseudonocardiales</taxon>
        <taxon>Pseudonocardiaceae</taxon>
        <taxon>Prauserella</taxon>
    </lineage>
</organism>
<evidence type="ECO:0000313" key="4">
    <source>
        <dbReference type="Proteomes" id="UP001500467"/>
    </source>
</evidence>
<accession>A0ABN1VJY8</accession>
<evidence type="ECO:0000259" key="2">
    <source>
        <dbReference type="Pfam" id="PF12728"/>
    </source>
</evidence>
<feature type="region of interest" description="Disordered" evidence="1">
    <location>
        <begin position="1"/>
        <end position="27"/>
    </location>
</feature>
<feature type="domain" description="Helix-turn-helix" evidence="2">
    <location>
        <begin position="39"/>
        <end position="75"/>
    </location>
</feature>
<dbReference type="Proteomes" id="UP001500467">
    <property type="component" value="Unassembled WGS sequence"/>
</dbReference>
<sequence length="89" mass="9530">MHELDAPDTAAAASPVRHGSATRRTGMWELGSTTDLMTAARMLGIGRTTAYRLARNGEFPSPIVRVGRTYRVAVAPLLTLLGISEEPHG</sequence>
<reference evidence="3 4" key="1">
    <citation type="journal article" date="2019" name="Int. J. Syst. Evol. Microbiol.">
        <title>The Global Catalogue of Microorganisms (GCM) 10K type strain sequencing project: providing services to taxonomists for standard genome sequencing and annotation.</title>
        <authorList>
            <consortium name="The Broad Institute Genomics Platform"/>
            <consortium name="The Broad Institute Genome Sequencing Center for Infectious Disease"/>
            <person name="Wu L."/>
            <person name="Ma J."/>
        </authorList>
    </citation>
    <scope>NUCLEOTIDE SEQUENCE [LARGE SCALE GENOMIC DNA]</scope>
    <source>
        <strain evidence="3 4">JCM 13022</strain>
    </source>
</reference>